<dbReference type="Pfam" id="PF00005">
    <property type="entry name" value="ABC_tran"/>
    <property type="match status" value="1"/>
</dbReference>
<dbReference type="GO" id="GO:0016887">
    <property type="term" value="F:ATP hydrolysis activity"/>
    <property type="evidence" value="ECO:0007669"/>
    <property type="project" value="InterPro"/>
</dbReference>
<dbReference type="Proteomes" id="UP000008363">
    <property type="component" value="Unassembled WGS sequence"/>
</dbReference>
<dbReference type="STRING" id="1108045.GORHZ_141_00480"/>
<feature type="domain" description="ABC transporter" evidence="6">
    <location>
        <begin position="1"/>
        <end position="224"/>
    </location>
</feature>
<dbReference type="SUPFAM" id="SSF52540">
    <property type="entry name" value="P-loop containing nucleoside triphosphate hydrolases"/>
    <property type="match status" value="1"/>
</dbReference>
<sequence length="322" mass="34903">MRGLRKVYPGNVGALDISFTVEHGEIFGLLGPNGSGKTTAVECVGGLRRRDAGSVDVLGLDPADGDVELRDVLGIQPQDSLLPDKLRVAEALELYAAFYRDPADPEDLMERLGLAHQRRSYFQALSGGQKQRLSVALALVGRPKVAILDELTTGLDPRARREVWGMLRELRDAGTTLLLVSHFMDEAEHLCDRVAVIDHGRVVALDSPEGLAARVATAQTVRFVPDRPVDFDALRALSSVRSVESVGSGLIVSGGEELITDVVLALDRQGARATGLRVEQSSLEDAFVRVVDEQDVDGAPDEQLARVAEGRSRVRGMRRPTR</sequence>
<name>K6V5Y5_9ACTN</name>
<dbReference type="PROSITE" id="PS50893">
    <property type="entry name" value="ABC_TRANSPORTER_2"/>
    <property type="match status" value="1"/>
</dbReference>
<organism evidence="7 8">
    <name type="scientific">Gordonia rhizosphera NBRC 16068</name>
    <dbReference type="NCBI Taxonomy" id="1108045"/>
    <lineage>
        <taxon>Bacteria</taxon>
        <taxon>Bacillati</taxon>
        <taxon>Actinomycetota</taxon>
        <taxon>Actinomycetes</taxon>
        <taxon>Mycobacteriales</taxon>
        <taxon>Gordoniaceae</taxon>
        <taxon>Gordonia</taxon>
    </lineage>
</organism>
<protein>
    <submittedName>
        <fullName evidence="7">Putative ABC transporter ATP-binding protein</fullName>
    </submittedName>
</protein>
<dbReference type="InterPro" id="IPR050763">
    <property type="entry name" value="ABC_transporter_ATP-binding"/>
</dbReference>
<gene>
    <name evidence="7" type="ORF">GORHZ_141_00480</name>
</gene>
<dbReference type="AlphaFoldDB" id="K6V5Y5"/>
<dbReference type="GO" id="GO:0046677">
    <property type="term" value="P:response to antibiotic"/>
    <property type="evidence" value="ECO:0007669"/>
    <property type="project" value="UniProtKB-KW"/>
</dbReference>
<dbReference type="InterPro" id="IPR017871">
    <property type="entry name" value="ABC_transporter-like_CS"/>
</dbReference>
<dbReference type="EMBL" id="BAHC01000141">
    <property type="protein sequence ID" value="GAB91673.1"/>
    <property type="molecule type" value="Genomic_DNA"/>
</dbReference>
<evidence type="ECO:0000256" key="5">
    <source>
        <dbReference type="ARBA" id="ARBA00023251"/>
    </source>
</evidence>
<dbReference type="Gene3D" id="3.40.50.300">
    <property type="entry name" value="P-loop containing nucleotide triphosphate hydrolases"/>
    <property type="match status" value="1"/>
</dbReference>
<dbReference type="InterPro" id="IPR027417">
    <property type="entry name" value="P-loop_NTPase"/>
</dbReference>
<dbReference type="InterPro" id="IPR003439">
    <property type="entry name" value="ABC_transporter-like_ATP-bd"/>
</dbReference>
<reference evidence="7 8" key="1">
    <citation type="submission" date="2012-08" db="EMBL/GenBank/DDBJ databases">
        <title>Whole genome shotgun sequence of Gordonia rhizosphera NBRC 16068.</title>
        <authorList>
            <person name="Takarada H."/>
            <person name="Isaki S."/>
            <person name="Hosoyama A."/>
            <person name="Tsuchikane K."/>
            <person name="Katsumata H."/>
            <person name="Baba S."/>
            <person name="Ohji S."/>
            <person name="Yamazaki S."/>
            <person name="Fujita N."/>
        </authorList>
    </citation>
    <scope>NUCLEOTIDE SEQUENCE [LARGE SCALE GENOMIC DNA]</scope>
    <source>
        <strain evidence="7 8">NBRC 16068</strain>
    </source>
</reference>
<proteinExistence type="predicted"/>
<keyword evidence="3" id="KW-0547">Nucleotide-binding</keyword>
<evidence type="ECO:0000259" key="6">
    <source>
        <dbReference type="PROSITE" id="PS50893"/>
    </source>
</evidence>
<dbReference type="CDD" id="cd03230">
    <property type="entry name" value="ABC_DR_subfamily_A"/>
    <property type="match status" value="1"/>
</dbReference>
<dbReference type="GO" id="GO:0005886">
    <property type="term" value="C:plasma membrane"/>
    <property type="evidence" value="ECO:0007669"/>
    <property type="project" value="UniProtKB-SubCell"/>
</dbReference>
<evidence type="ECO:0000256" key="1">
    <source>
        <dbReference type="ARBA" id="ARBA00004202"/>
    </source>
</evidence>
<keyword evidence="5" id="KW-0046">Antibiotic resistance</keyword>
<evidence type="ECO:0000256" key="3">
    <source>
        <dbReference type="ARBA" id="ARBA00022741"/>
    </source>
</evidence>
<accession>K6V5Y5</accession>
<keyword evidence="4 7" id="KW-0067">ATP-binding</keyword>
<evidence type="ECO:0000313" key="7">
    <source>
        <dbReference type="EMBL" id="GAB91673.1"/>
    </source>
</evidence>
<dbReference type="PANTHER" id="PTHR42711:SF16">
    <property type="entry name" value="ABC TRANSPORTER ATP-BINDING PROTEIN"/>
    <property type="match status" value="1"/>
</dbReference>
<dbReference type="eggNOG" id="COG1131">
    <property type="taxonomic scope" value="Bacteria"/>
</dbReference>
<keyword evidence="8" id="KW-1185">Reference proteome</keyword>
<dbReference type="InterPro" id="IPR003593">
    <property type="entry name" value="AAA+_ATPase"/>
</dbReference>
<dbReference type="PANTHER" id="PTHR42711">
    <property type="entry name" value="ABC TRANSPORTER ATP-BINDING PROTEIN"/>
    <property type="match status" value="1"/>
</dbReference>
<comment type="subcellular location">
    <subcellularLocation>
        <location evidence="1">Cell membrane</location>
        <topology evidence="1">Peripheral membrane protein</topology>
    </subcellularLocation>
</comment>
<evidence type="ECO:0000256" key="4">
    <source>
        <dbReference type="ARBA" id="ARBA00022840"/>
    </source>
</evidence>
<keyword evidence="2" id="KW-0813">Transport</keyword>
<dbReference type="SMART" id="SM00382">
    <property type="entry name" value="AAA"/>
    <property type="match status" value="1"/>
</dbReference>
<comment type="caution">
    <text evidence="7">The sequence shown here is derived from an EMBL/GenBank/DDBJ whole genome shotgun (WGS) entry which is preliminary data.</text>
</comment>
<evidence type="ECO:0000313" key="8">
    <source>
        <dbReference type="Proteomes" id="UP000008363"/>
    </source>
</evidence>
<evidence type="ECO:0000256" key="2">
    <source>
        <dbReference type="ARBA" id="ARBA00022448"/>
    </source>
</evidence>
<dbReference type="GO" id="GO:0005524">
    <property type="term" value="F:ATP binding"/>
    <property type="evidence" value="ECO:0007669"/>
    <property type="project" value="UniProtKB-KW"/>
</dbReference>
<dbReference type="PROSITE" id="PS00211">
    <property type="entry name" value="ABC_TRANSPORTER_1"/>
    <property type="match status" value="1"/>
</dbReference>